<dbReference type="Proteomes" id="UP001202328">
    <property type="component" value="Unassembled WGS sequence"/>
</dbReference>
<dbReference type="AlphaFoldDB" id="A0AAD4S258"/>
<organism evidence="1 2">
    <name type="scientific">Papaver atlanticum</name>
    <dbReference type="NCBI Taxonomy" id="357466"/>
    <lineage>
        <taxon>Eukaryota</taxon>
        <taxon>Viridiplantae</taxon>
        <taxon>Streptophyta</taxon>
        <taxon>Embryophyta</taxon>
        <taxon>Tracheophyta</taxon>
        <taxon>Spermatophyta</taxon>
        <taxon>Magnoliopsida</taxon>
        <taxon>Ranunculales</taxon>
        <taxon>Papaveraceae</taxon>
        <taxon>Papaveroideae</taxon>
        <taxon>Papaver</taxon>
    </lineage>
</organism>
<comment type="caution">
    <text evidence="1">The sequence shown here is derived from an EMBL/GenBank/DDBJ whole genome shotgun (WGS) entry which is preliminary data.</text>
</comment>
<name>A0AAD4S258_9MAGN</name>
<sequence>MNGIRHEVLNYRHISMRIDSMVEYFDSELEQSTVFSSIPAIVQSISSSLATKNLKAMDKIEKQYFDKEVVAKFKYSAATFISEETKSQSWRPFSPHKLLFARAALF</sequence>
<dbReference type="EMBL" id="JAJJMB010015994">
    <property type="protein sequence ID" value="KAI3850770.1"/>
    <property type="molecule type" value="Genomic_DNA"/>
</dbReference>
<keyword evidence="2" id="KW-1185">Reference proteome</keyword>
<proteinExistence type="predicted"/>
<evidence type="ECO:0000313" key="1">
    <source>
        <dbReference type="EMBL" id="KAI3850770.1"/>
    </source>
</evidence>
<accession>A0AAD4S258</accession>
<reference evidence="1" key="1">
    <citation type="submission" date="2022-04" db="EMBL/GenBank/DDBJ databases">
        <title>A functionally conserved STORR gene fusion in Papaver species that diverged 16.8 million years ago.</title>
        <authorList>
            <person name="Catania T."/>
        </authorList>
    </citation>
    <scope>NUCLEOTIDE SEQUENCE</scope>
    <source>
        <strain evidence="1">S-188037</strain>
    </source>
</reference>
<evidence type="ECO:0000313" key="2">
    <source>
        <dbReference type="Proteomes" id="UP001202328"/>
    </source>
</evidence>
<protein>
    <submittedName>
        <fullName evidence="1">Uncharacterized protein</fullName>
    </submittedName>
</protein>
<gene>
    <name evidence="1" type="ORF">MKW98_030830</name>
</gene>